<dbReference type="PANTHER" id="PTHR37313:SF4">
    <property type="entry name" value="CONSERVED MEMBRANE PROTEIN-RELATED"/>
    <property type="match status" value="1"/>
</dbReference>
<feature type="transmembrane region" description="Helical" evidence="3">
    <location>
        <begin position="27"/>
        <end position="48"/>
    </location>
</feature>
<gene>
    <name evidence="4" type="ORF">GCM10023353_02000</name>
</gene>
<comment type="caution">
    <text evidence="4">The sequence shown here is derived from an EMBL/GenBank/DDBJ whole genome shotgun (WGS) entry which is preliminary data.</text>
</comment>
<name>A0ABP9C5X8_9ACTN</name>
<dbReference type="InterPro" id="IPR010273">
    <property type="entry name" value="DUF881"/>
</dbReference>
<keyword evidence="3" id="KW-0472">Membrane</keyword>
<evidence type="ECO:0000313" key="4">
    <source>
        <dbReference type="EMBL" id="GAA4803382.1"/>
    </source>
</evidence>
<keyword evidence="3" id="KW-0812">Transmembrane</keyword>
<evidence type="ECO:0000256" key="2">
    <source>
        <dbReference type="SAM" id="MobiDB-lite"/>
    </source>
</evidence>
<dbReference type="Pfam" id="PF05949">
    <property type="entry name" value="DUF881"/>
    <property type="match status" value="1"/>
</dbReference>
<protein>
    <submittedName>
        <fullName evidence="4">DUF881 domain-containing protein</fullName>
    </submittedName>
</protein>
<sequence length="265" mass="27938">MNDKSTQDPARDGPARDDGPRRGRSSAWRWGVPVVCAVMGLLIALTYVSSQGRELRTADSARLSDLVRQARDDTDAARADRDGLQSRLAAAQARAARSDAGVAGLLDQAEALGEQAGMEALTGPGVTVTLTDAKRDAAGNYPAGARPDDLVVHQQDVQSVLNALWAGGADAIQVQDQRVTTLSAPLCIGNTLLLGGRTYSPPYVITAIGPVASLRRALDRERGVQIYKQYAERYGLGYDVTSSDAQQVAAAGATPPLRYARPLGG</sequence>
<feature type="compositionally biased region" description="Basic and acidic residues" evidence="2">
    <location>
        <begin position="1"/>
        <end position="21"/>
    </location>
</feature>
<keyword evidence="5" id="KW-1185">Reference proteome</keyword>
<feature type="region of interest" description="Disordered" evidence="2">
    <location>
        <begin position="1"/>
        <end position="25"/>
    </location>
</feature>
<accession>A0ABP9C5X8</accession>
<organism evidence="4 5">
    <name type="scientific">Tomitella cavernea</name>
    <dbReference type="NCBI Taxonomy" id="1387982"/>
    <lineage>
        <taxon>Bacteria</taxon>
        <taxon>Bacillati</taxon>
        <taxon>Actinomycetota</taxon>
        <taxon>Actinomycetes</taxon>
        <taxon>Mycobacteriales</taxon>
        <taxon>Tomitella</taxon>
    </lineage>
</organism>
<keyword evidence="3" id="KW-1133">Transmembrane helix</keyword>
<comment type="similarity">
    <text evidence="1">Belongs to the UPF0749 family.</text>
</comment>
<dbReference type="PANTHER" id="PTHR37313">
    <property type="entry name" value="UPF0749 PROTEIN RV1825"/>
    <property type="match status" value="1"/>
</dbReference>
<proteinExistence type="inferred from homology"/>
<evidence type="ECO:0000313" key="5">
    <source>
        <dbReference type="Proteomes" id="UP001500839"/>
    </source>
</evidence>
<dbReference type="Gene3D" id="3.30.70.1880">
    <property type="entry name" value="Protein of unknown function DUF881"/>
    <property type="match status" value="1"/>
</dbReference>
<evidence type="ECO:0000256" key="3">
    <source>
        <dbReference type="SAM" id="Phobius"/>
    </source>
</evidence>
<evidence type="ECO:0000256" key="1">
    <source>
        <dbReference type="ARBA" id="ARBA00009108"/>
    </source>
</evidence>
<dbReference type="Proteomes" id="UP001500839">
    <property type="component" value="Unassembled WGS sequence"/>
</dbReference>
<reference evidence="5" key="1">
    <citation type="journal article" date="2019" name="Int. J. Syst. Evol. Microbiol.">
        <title>The Global Catalogue of Microorganisms (GCM) 10K type strain sequencing project: providing services to taxonomists for standard genome sequencing and annotation.</title>
        <authorList>
            <consortium name="The Broad Institute Genomics Platform"/>
            <consortium name="The Broad Institute Genome Sequencing Center for Infectious Disease"/>
            <person name="Wu L."/>
            <person name="Ma J."/>
        </authorList>
    </citation>
    <scope>NUCLEOTIDE SEQUENCE [LARGE SCALE GENOMIC DNA]</scope>
    <source>
        <strain evidence="5">JCM 18542</strain>
    </source>
</reference>
<dbReference type="EMBL" id="BAABKQ010000001">
    <property type="protein sequence ID" value="GAA4803382.1"/>
    <property type="molecule type" value="Genomic_DNA"/>
</dbReference>